<reference evidence="4" key="1">
    <citation type="submission" date="2014-02" db="EMBL/GenBank/DDBJ databases">
        <title>Complete mitochondrion genomes reveal florideophycean red algal diversity.</title>
        <authorList>
            <person name="Yang E.C."/>
            <person name="Yoon H.S."/>
        </authorList>
    </citation>
    <scope>NUCLEOTIDE SEQUENCE</scope>
</reference>
<dbReference type="Gene3D" id="3.30.1140.32">
    <property type="entry name" value="Ribosomal protein S3, C-terminal domain"/>
    <property type="match status" value="1"/>
</dbReference>
<gene>
    <name evidence="4" type="primary">rps3</name>
    <name evidence="4" type="ORF">Sduby.mt.02</name>
</gene>
<dbReference type="SUPFAM" id="SSF54821">
    <property type="entry name" value="Ribosomal protein S3 C-terminal domain"/>
    <property type="match status" value="1"/>
</dbReference>
<keyword evidence="4" id="KW-0496">Mitochondrion</keyword>
<sequence length="233" mass="27654">MAQKINPISQKLGLIQVWQNTIQNYGKLSINYFFILHRQLQISKFLVQVFDSNFFLLAGKELFYKQNTFFYTIYYSTLLNTKFDYVFLLTNFIKTVKGYLGDNLYIRFYLKLNWYSTTYLLTKYFQYLLKQNTSTAKTLWLICQFLEKNLNSTKILYLKNGPTKVILKGFKIKFGGRFINSRNQMAKNIEQNVGHSPLINLISHVEFLSTEIFTKLGTCGLRIWLFYEIDKLQ</sequence>
<geneLocation type="mitochondrion" evidence="4"/>
<evidence type="ECO:0000313" key="4">
    <source>
        <dbReference type="EMBL" id="AHX02518.1"/>
    </source>
</evidence>
<keyword evidence="3" id="KW-0687">Ribonucleoprotein</keyword>
<dbReference type="EMBL" id="KJ398163">
    <property type="protein sequence ID" value="AHX02518.1"/>
    <property type="molecule type" value="Genomic_DNA"/>
</dbReference>
<proteinExistence type="inferred from homology"/>
<dbReference type="AlphaFoldDB" id="A0A0E3DAZ2"/>
<keyword evidence="2 4" id="KW-0689">Ribosomal protein</keyword>
<evidence type="ECO:0000256" key="2">
    <source>
        <dbReference type="ARBA" id="ARBA00022980"/>
    </source>
</evidence>
<accession>A0A0E3DAZ2</accession>
<evidence type="ECO:0000256" key="3">
    <source>
        <dbReference type="ARBA" id="ARBA00023274"/>
    </source>
</evidence>
<evidence type="ECO:0000256" key="1">
    <source>
        <dbReference type="ARBA" id="ARBA00010761"/>
    </source>
</evidence>
<protein>
    <submittedName>
        <fullName evidence="4">Ribosomal protein S3</fullName>
    </submittedName>
</protein>
<organism evidence="4">
    <name type="scientific">Schizymenia dubyi</name>
    <dbReference type="NCBI Taxonomy" id="38368"/>
    <lineage>
        <taxon>Eukaryota</taxon>
        <taxon>Rhodophyta</taxon>
        <taxon>Florideophyceae</taxon>
        <taxon>Rhodymeniophycidae</taxon>
        <taxon>Nemastomatales</taxon>
        <taxon>Schizymeniaceae</taxon>
        <taxon>Schizymenia</taxon>
    </lineage>
</organism>
<comment type="similarity">
    <text evidence="1">Belongs to the universal ribosomal protein uS3 family.</text>
</comment>
<dbReference type="InterPro" id="IPR036419">
    <property type="entry name" value="Ribosomal_S3_C_sf"/>
</dbReference>
<name>A0A0E3DAZ2_9FLOR</name>
<dbReference type="GO" id="GO:0005840">
    <property type="term" value="C:ribosome"/>
    <property type="evidence" value="ECO:0007669"/>
    <property type="project" value="UniProtKB-KW"/>
</dbReference>
<dbReference type="GO" id="GO:1990904">
    <property type="term" value="C:ribonucleoprotein complex"/>
    <property type="evidence" value="ECO:0007669"/>
    <property type="project" value="UniProtKB-KW"/>
</dbReference>